<keyword evidence="2" id="KW-0472">Membrane</keyword>
<comment type="caution">
    <text evidence="3">The sequence shown here is derived from an EMBL/GenBank/DDBJ whole genome shotgun (WGS) entry which is preliminary data.</text>
</comment>
<evidence type="ECO:0000313" key="3">
    <source>
        <dbReference type="EMBL" id="MBT0993038.1"/>
    </source>
</evidence>
<accession>A0ABS5TV66</accession>
<evidence type="ECO:0000313" key="4">
    <source>
        <dbReference type="Proteomes" id="UP000722125"/>
    </source>
</evidence>
<protein>
    <submittedName>
        <fullName evidence="3">DUF4012 domain-containing protein</fullName>
    </submittedName>
</protein>
<evidence type="ECO:0000256" key="1">
    <source>
        <dbReference type="SAM" id="MobiDB-lite"/>
    </source>
</evidence>
<dbReference type="EMBL" id="JAHBOH010000001">
    <property type="protein sequence ID" value="MBT0993038.1"/>
    <property type="molecule type" value="Genomic_DNA"/>
</dbReference>
<proteinExistence type="predicted"/>
<evidence type="ECO:0000256" key="2">
    <source>
        <dbReference type="SAM" id="Phobius"/>
    </source>
</evidence>
<dbReference type="RefSeq" id="WP_214346015.1">
    <property type="nucleotide sequence ID" value="NZ_JAHBOH010000001.1"/>
</dbReference>
<feature type="transmembrane region" description="Helical" evidence="2">
    <location>
        <begin position="75"/>
        <end position="95"/>
    </location>
</feature>
<keyword evidence="2" id="KW-1133">Transmembrane helix</keyword>
<keyword evidence="4" id="KW-1185">Reference proteome</keyword>
<gene>
    <name evidence="3" type="ORF">KIN34_01865</name>
</gene>
<name>A0ABS5TV66_9CELL</name>
<feature type="region of interest" description="Disordered" evidence="1">
    <location>
        <begin position="1"/>
        <end position="69"/>
    </location>
</feature>
<organism evidence="3 4">
    <name type="scientific">Cellulomonas fulva</name>
    <dbReference type="NCBI Taxonomy" id="2835530"/>
    <lineage>
        <taxon>Bacteria</taxon>
        <taxon>Bacillati</taxon>
        <taxon>Actinomycetota</taxon>
        <taxon>Actinomycetes</taxon>
        <taxon>Micrococcales</taxon>
        <taxon>Cellulomonadaceae</taxon>
        <taxon>Cellulomonas</taxon>
    </lineage>
</organism>
<dbReference type="InterPro" id="IPR025101">
    <property type="entry name" value="DUF4012"/>
</dbReference>
<keyword evidence="2" id="KW-0812">Transmembrane</keyword>
<sequence length="645" mass="65782">MTADADAGPGTPAAPAPEHPGPTDDQPSDDHFADDHLADEPGADERAADGGDADGRDGAEPGAGGRRRRRWPRRVALTIVVLLVLLVVALAWVGYRAVAATDALQDARSALGRVEQAQGTDRLTALDDAVPALQEAAGRATEQTRDPVWRVAEHAPWLGAQLAAVRAVGESLDQVAADALPTAVGAGDLLAGGGLRTADGRVDVDAIAAVAPGLADGSAAATQAAARVSGVDRDALVGPLADAVGQADDALTELASTLTSAARTTRLLPPMLGADGPRTYLVLALNSAELRAQGGIVGALIELRVDDGRVELVRQVAGRDVPVPRDPVVDLSEGEVAVSGTSLARYVQDASGSPDFPRTAQIARELWAGAGGGEVDGVIATDPTTVRLVLRATGPLEVADGSKVRGSTFLQTSLRDVYLENDDDELADAYFADVAAAVLGAVASGTGDSDALVAAAAQAVDERRVRVWSAHDDEQEVLAGTTVGGAFLSGAAPGAVGVFLDDATTGKLDYDLTADVTVEDLVCTGASPSATVRVDLSYDPPDDVATWRRGVLGIRDDVVPPGWLATRVSVYAPAGAAVAELRQDDAIVGSAAEVAGRDVRTTSVLLAPGESTTIRATVPVVDGRVDVWTTPTLAAPGAVDARCVG</sequence>
<feature type="compositionally biased region" description="Low complexity" evidence="1">
    <location>
        <begin position="1"/>
        <end position="11"/>
    </location>
</feature>
<dbReference type="Pfam" id="PF13196">
    <property type="entry name" value="DUF4012"/>
    <property type="match status" value="1"/>
</dbReference>
<feature type="compositionally biased region" description="Basic and acidic residues" evidence="1">
    <location>
        <begin position="28"/>
        <end position="59"/>
    </location>
</feature>
<reference evidence="3 4" key="1">
    <citation type="submission" date="2021-05" db="EMBL/GenBank/DDBJ databases">
        <title>Description of Cellulomonas sp. DKR-3 sp. nov.</title>
        <authorList>
            <person name="Dahal R.H."/>
            <person name="Chaudhary D.K."/>
        </authorList>
    </citation>
    <scope>NUCLEOTIDE SEQUENCE [LARGE SCALE GENOMIC DNA]</scope>
    <source>
        <strain evidence="3 4">DKR-3</strain>
    </source>
</reference>
<dbReference type="Proteomes" id="UP000722125">
    <property type="component" value="Unassembled WGS sequence"/>
</dbReference>